<name>A0AC35UG50_9BILA</name>
<evidence type="ECO:0000313" key="2">
    <source>
        <dbReference type="WBParaSite" id="RSKR_0001114700.1"/>
    </source>
</evidence>
<accession>A0AC35UG50</accession>
<proteinExistence type="predicted"/>
<organism evidence="1 2">
    <name type="scientific">Rhabditophanes sp. KR3021</name>
    <dbReference type="NCBI Taxonomy" id="114890"/>
    <lineage>
        <taxon>Eukaryota</taxon>
        <taxon>Metazoa</taxon>
        <taxon>Ecdysozoa</taxon>
        <taxon>Nematoda</taxon>
        <taxon>Chromadorea</taxon>
        <taxon>Rhabditida</taxon>
        <taxon>Tylenchina</taxon>
        <taxon>Panagrolaimomorpha</taxon>
        <taxon>Strongyloidoidea</taxon>
        <taxon>Alloionematidae</taxon>
        <taxon>Rhabditophanes</taxon>
    </lineage>
</organism>
<protein>
    <submittedName>
        <fullName evidence="2">C3H1-type domain-containing protein</fullName>
    </submittedName>
</protein>
<dbReference type="Proteomes" id="UP000095286">
    <property type="component" value="Unplaced"/>
</dbReference>
<reference evidence="2" key="1">
    <citation type="submission" date="2016-11" db="UniProtKB">
        <authorList>
            <consortium name="WormBaseParasite"/>
        </authorList>
    </citation>
    <scope>IDENTIFICATION</scope>
    <source>
        <strain evidence="2">KR3021</strain>
    </source>
</reference>
<sequence length="756" mass="85020">MEGGESSDVPKIPKLIIKKPMTMKFVRPVAFVASPVVKLNMKNIDTEEGMRIASGMVVELEENGSNEALIGMMKNILKVEITPHLIKCSDLPKILNKIAKKETNSKINDDCIGLAKEIVSKWKRVHESFVEQKKSTLQNTPSSISSPPNISQPTMNETSPVVTKKRSKPAADPKSSHGLSDLPRKKVRKLNVAKASNGPDISDLLDQTTAPIAKPQQQSFLESMTSTNKKKVVKKVVPQVREEVVEEDDSESAEPAVQKKPNKKGFNIRFRDEMFPDKTIVDIQYFDIIQGERTMCKQNNNPDGLNEGKGAEGQAFLNHNGAEEEVAEASIVPVEVPLIPAVVIPEGLEDGPYPESGVQQFVSLTFVGRQEIGEVRRRSTNYIPTKERVIIKLELTDDLTEEAIAFIEQAQTKKDTELRAFILRGQKNDIPKPSNFKMNFARGLEPNENVRERRVSEFKAWKREQSLIDEETKYKSLEAKRLENKRLADEDAVKPKVVSTAVISEQAQEALRKLQSLNCDPGSDVFMRHCALLREASRLKNAVKKDEIGRSALVKQEAILEPFSGVTLESPPKTSSWAQNSEAVRQAAANGESRQPILASSWRQMAQQPPPITNKWAPMVTLPVKEDVVEFSESRARELNVLPCKFFSQGNCRFDINCSNLHGDLKTVGYRRVCNLPVGNVPKKRYENRNGPEEARRRPTYDDRGGHKKRYLSREDRDHQYSSSKRTRYDDFNTNESPPDNLPDESTSRYIAPSRV</sequence>
<evidence type="ECO:0000313" key="1">
    <source>
        <dbReference type="Proteomes" id="UP000095286"/>
    </source>
</evidence>
<dbReference type="WBParaSite" id="RSKR_0001114700.1">
    <property type="protein sequence ID" value="RSKR_0001114700.1"/>
    <property type="gene ID" value="RSKR_0001114700"/>
</dbReference>